<dbReference type="InterPro" id="IPR004045">
    <property type="entry name" value="Glutathione_S-Trfase_N"/>
</dbReference>
<protein>
    <submittedName>
        <fullName evidence="3">Glutathione S-transferase</fullName>
    </submittedName>
</protein>
<dbReference type="Gene3D" id="1.10.10.10">
    <property type="entry name" value="Winged helix-like DNA-binding domain superfamily/Winged helix DNA-binding domain"/>
    <property type="match status" value="1"/>
</dbReference>
<gene>
    <name evidence="3" type="ORF">SAMN04487956_12452</name>
</gene>
<dbReference type="GO" id="GO:0016740">
    <property type="term" value="F:transferase activity"/>
    <property type="evidence" value="ECO:0007669"/>
    <property type="project" value="UniProtKB-KW"/>
</dbReference>
<dbReference type="Pfam" id="PF08279">
    <property type="entry name" value="HTH_11"/>
    <property type="match status" value="1"/>
</dbReference>
<dbReference type="SUPFAM" id="SSF47616">
    <property type="entry name" value="GST C-terminal domain-like"/>
    <property type="match status" value="1"/>
</dbReference>
<reference evidence="3 4" key="1">
    <citation type="submission" date="2016-10" db="EMBL/GenBank/DDBJ databases">
        <authorList>
            <person name="de Groot N.N."/>
        </authorList>
    </citation>
    <scope>NUCLEOTIDE SEQUENCE [LARGE SCALE GENOMIC DNA]</scope>
    <source>
        <strain evidence="3 4">CGMCC 1.6493</strain>
    </source>
</reference>
<keyword evidence="3" id="KW-0808">Transferase</keyword>
<dbReference type="SFLD" id="SFLDG00358">
    <property type="entry name" value="Main_(cytGST)"/>
    <property type="match status" value="1"/>
</dbReference>
<feature type="domain" description="GST C-terminal" evidence="2">
    <location>
        <begin position="164"/>
        <end position="283"/>
    </location>
</feature>
<dbReference type="PROSITE" id="PS50405">
    <property type="entry name" value="GST_CTER"/>
    <property type="match status" value="1"/>
</dbReference>
<evidence type="ECO:0000259" key="1">
    <source>
        <dbReference type="PROSITE" id="PS50404"/>
    </source>
</evidence>
<evidence type="ECO:0000259" key="2">
    <source>
        <dbReference type="PROSITE" id="PS50405"/>
    </source>
</evidence>
<dbReference type="CDD" id="cd03207">
    <property type="entry name" value="GST_C_8"/>
    <property type="match status" value="1"/>
</dbReference>
<dbReference type="Gene3D" id="3.40.30.10">
    <property type="entry name" value="Glutaredoxin"/>
    <property type="match status" value="1"/>
</dbReference>
<dbReference type="SUPFAM" id="SSF46785">
    <property type="entry name" value="Winged helix' DNA-binding domain"/>
    <property type="match status" value="1"/>
</dbReference>
<dbReference type="InterPro" id="IPR013196">
    <property type="entry name" value="HTH_11"/>
</dbReference>
<dbReference type="SUPFAM" id="SSF52833">
    <property type="entry name" value="Thioredoxin-like"/>
    <property type="match status" value="1"/>
</dbReference>
<evidence type="ECO:0000313" key="4">
    <source>
        <dbReference type="Proteomes" id="UP000199594"/>
    </source>
</evidence>
<dbReference type="InterPro" id="IPR040079">
    <property type="entry name" value="Glutathione_S-Trfase"/>
</dbReference>
<dbReference type="AlphaFoldDB" id="A0A1I7BB06"/>
<dbReference type="Proteomes" id="UP000199594">
    <property type="component" value="Unassembled WGS sequence"/>
</dbReference>
<dbReference type="InterPro" id="IPR036390">
    <property type="entry name" value="WH_DNA-bd_sf"/>
</dbReference>
<dbReference type="EMBL" id="FPAQ01000024">
    <property type="protein sequence ID" value="SFT84338.1"/>
    <property type="molecule type" value="Genomic_DNA"/>
</dbReference>
<dbReference type="CDD" id="cd03046">
    <property type="entry name" value="GST_N_GTT1_like"/>
    <property type="match status" value="1"/>
</dbReference>
<sequence>MSRMTRLQDLIRELRHHTDPIGGPELAERLGITLRTLYQDVAALRAVGVEVVNAPGQGYVLSPDVVLPPAALAEPAPREPAELIFFTNPLSRGGIVHWMLEELGVSYRTVVLEYGTTMKSPDYLALNPMGKVPAIRHGDAVITEAAAICAYLADVFPTAGLAPPPADRADYYRWLFFAAGPLEAALGLGLLGVHPTPEQQVQLGCGDVWAVLDALSGAVAGRRYIAGDSFSAADVYVGSHLGWGMHFGTIPRRPEFEAYWAGLRDRPARARCEAFVEQAFSPLA</sequence>
<dbReference type="RefSeq" id="WP_089850421.1">
    <property type="nucleotide sequence ID" value="NZ_FPAQ01000024.1"/>
</dbReference>
<dbReference type="InterPro" id="IPR010987">
    <property type="entry name" value="Glutathione-S-Trfase_C-like"/>
</dbReference>
<dbReference type="InterPro" id="IPR036249">
    <property type="entry name" value="Thioredoxin-like_sf"/>
</dbReference>
<dbReference type="PROSITE" id="PS50404">
    <property type="entry name" value="GST_NTER"/>
    <property type="match status" value="1"/>
</dbReference>
<name>A0A1I7BB06_9GAMM</name>
<dbReference type="Gene3D" id="1.20.1050.10">
    <property type="match status" value="1"/>
</dbReference>
<dbReference type="PANTHER" id="PTHR44051">
    <property type="entry name" value="GLUTATHIONE S-TRANSFERASE-RELATED"/>
    <property type="match status" value="1"/>
</dbReference>
<organism evidence="3 4">
    <name type="scientific">Halomonas saccharevitans</name>
    <dbReference type="NCBI Taxonomy" id="416872"/>
    <lineage>
        <taxon>Bacteria</taxon>
        <taxon>Pseudomonadati</taxon>
        <taxon>Pseudomonadota</taxon>
        <taxon>Gammaproteobacteria</taxon>
        <taxon>Oceanospirillales</taxon>
        <taxon>Halomonadaceae</taxon>
        <taxon>Halomonas</taxon>
    </lineage>
</organism>
<dbReference type="OrthoDB" id="5740960at2"/>
<feature type="domain" description="GST N-terminal" evidence="1">
    <location>
        <begin position="80"/>
        <end position="160"/>
    </location>
</feature>
<evidence type="ECO:0000313" key="3">
    <source>
        <dbReference type="EMBL" id="SFT84338.1"/>
    </source>
</evidence>
<dbReference type="PANTHER" id="PTHR44051:SF21">
    <property type="entry name" value="GLUTATHIONE S-TRANSFERASE FAMILY PROTEIN"/>
    <property type="match status" value="1"/>
</dbReference>
<dbReference type="Pfam" id="PF13409">
    <property type="entry name" value="GST_N_2"/>
    <property type="match status" value="1"/>
</dbReference>
<dbReference type="InterPro" id="IPR036282">
    <property type="entry name" value="Glutathione-S-Trfase_C_sf"/>
</dbReference>
<accession>A0A1I7BB06</accession>
<dbReference type="SFLD" id="SFLDG01150">
    <property type="entry name" value="Main.1:_Beta-like"/>
    <property type="match status" value="1"/>
</dbReference>
<proteinExistence type="predicted"/>
<dbReference type="InterPro" id="IPR036388">
    <property type="entry name" value="WH-like_DNA-bd_sf"/>
</dbReference>
<dbReference type="SFLD" id="SFLDS00019">
    <property type="entry name" value="Glutathione_Transferase_(cytos"/>
    <property type="match status" value="1"/>
</dbReference>